<dbReference type="EC" id="3.1.-.-" evidence="4"/>
<evidence type="ECO:0000256" key="2">
    <source>
        <dbReference type="ARBA" id="ARBA00022801"/>
    </source>
</evidence>
<dbReference type="Proteomes" id="UP000189475">
    <property type="component" value="Unassembled WGS sequence"/>
</dbReference>
<name>A0A1R4B0P4_9VIBR</name>
<dbReference type="PANTHER" id="PTHR40841:SF2">
    <property type="entry name" value="SIDEROPHORE-DEGRADING ESTERASE (EUROFUNG)"/>
    <property type="match status" value="1"/>
</dbReference>
<feature type="chain" id="PRO_5011983460" evidence="3">
    <location>
        <begin position="20"/>
        <end position="350"/>
    </location>
</feature>
<comment type="similarity">
    <text evidence="1">Belongs to the esterase D family.</text>
</comment>
<evidence type="ECO:0000313" key="4">
    <source>
        <dbReference type="EMBL" id="SJL82490.1"/>
    </source>
</evidence>
<evidence type="ECO:0000313" key="5">
    <source>
        <dbReference type="Proteomes" id="UP000189475"/>
    </source>
</evidence>
<feature type="signal peptide" evidence="3">
    <location>
        <begin position="1"/>
        <end position="19"/>
    </location>
</feature>
<proteinExistence type="inferred from homology"/>
<dbReference type="RefSeq" id="WP_077311812.1">
    <property type="nucleotide sequence ID" value="NZ_AP024887.1"/>
</dbReference>
<reference evidence="4 5" key="1">
    <citation type="submission" date="2017-02" db="EMBL/GenBank/DDBJ databases">
        <authorList>
            <person name="Peterson S.W."/>
        </authorList>
    </citation>
    <scope>NUCLEOTIDE SEQUENCE [LARGE SCALE GENOMIC DNA]</scope>
    <source>
        <strain evidence="4 5">CECT 9027</strain>
    </source>
</reference>
<dbReference type="Gene3D" id="3.40.50.1820">
    <property type="entry name" value="alpha/beta hydrolase"/>
    <property type="match status" value="1"/>
</dbReference>
<dbReference type="InterPro" id="IPR000801">
    <property type="entry name" value="Esterase-like"/>
</dbReference>
<protein>
    <submittedName>
        <fullName evidence="4">Ferri-bacillibactin esterase BesA</fullName>
        <ecNumber evidence="4">3.1.-.-</ecNumber>
    </submittedName>
</protein>
<dbReference type="InterPro" id="IPR052558">
    <property type="entry name" value="Siderophore_Hydrolase_D"/>
</dbReference>
<dbReference type="EMBL" id="FUFT01000001">
    <property type="protein sequence ID" value="SJL82490.1"/>
    <property type="molecule type" value="Genomic_DNA"/>
</dbReference>
<keyword evidence="3" id="KW-0732">Signal</keyword>
<dbReference type="PANTHER" id="PTHR40841">
    <property type="entry name" value="SIDEROPHORE TRIACETYLFUSARININE C ESTERASE"/>
    <property type="match status" value="1"/>
</dbReference>
<dbReference type="OrthoDB" id="9784036at2"/>
<dbReference type="Pfam" id="PF00756">
    <property type="entry name" value="Esterase"/>
    <property type="match status" value="1"/>
</dbReference>
<dbReference type="InterPro" id="IPR029058">
    <property type="entry name" value="AB_hydrolase_fold"/>
</dbReference>
<dbReference type="AlphaFoldDB" id="A0A1R4B0P4"/>
<evidence type="ECO:0000256" key="3">
    <source>
        <dbReference type="SAM" id="SignalP"/>
    </source>
</evidence>
<gene>
    <name evidence="4" type="primary">besA</name>
    <name evidence="4" type="ORF">VPAL9027_00419</name>
</gene>
<accession>A0A1R4B0P4</accession>
<keyword evidence="2 4" id="KW-0378">Hydrolase</keyword>
<organism evidence="4 5">
    <name type="scientific">Vibrio palustris</name>
    <dbReference type="NCBI Taxonomy" id="1918946"/>
    <lineage>
        <taxon>Bacteria</taxon>
        <taxon>Pseudomonadati</taxon>
        <taxon>Pseudomonadota</taxon>
        <taxon>Gammaproteobacteria</taxon>
        <taxon>Vibrionales</taxon>
        <taxon>Vibrionaceae</taxon>
        <taxon>Vibrio</taxon>
    </lineage>
</organism>
<dbReference type="STRING" id="1918946.VPAL9027_00419"/>
<evidence type="ECO:0000256" key="1">
    <source>
        <dbReference type="ARBA" id="ARBA00005622"/>
    </source>
</evidence>
<dbReference type="GO" id="GO:0016788">
    <property type="term" value="F:hydrolase activity, acting on ester bonds"/>
    <property type="evidence" value="ECO:0007669"/>
    <property type="project" value="TreeGrafter"/>
</dbReference>
<dbReference type="SUPFAM" id="SSF53474">
    <property type="entry name" value="alpha/beta-Hydrolases"/>
    <property type="match status" value="1"/>
</dbReference>
<keyword evidence="5" id="KW-1185">Reference proteome</keyword>
<sequence>MKKYLATMLAFLFSTQANANSHLSYAQRFHHHSHILDERRDYSVHLPANYAEHPGQHYPVVYLLDGESRMLQVAGIVEAFQSKLSAQTPEMIIVGIHNTDRMRDYTPTHYEKLPNGEQAPWREHTGGGRRFIDYMTQELMPIIDKNYRTAKPNVLIGHSLGGLLTLDALAAHDDFFQGFIAIDPSLWFDYPNYYQRLVGELNKPFTAPAALYLAIANNPFTPSLGRDSSHRDRLLALKSLVEPKKGGDFLMHSEYFEQADHHSVYHLAVYQGLQWIFAGYSIPTDPQILQLKTVKARYQALNQRLGSQLTPPYAMLEALEKKAKHWPTMQLSTTEIQAIKQYFYPSTHRD</sequence>